<dbReference type="EMBL" id="BFAA01110707">
    <property type="protein sequence ID" value="GCB85008.1"/>
    <property type="molecule type" value="Genomic_DNA"/>
</dbReference>
<keyword evidence="3" id="KW-1185">Reference proteome</keyword>
<evidence type="ECO:0000313" key="2">
    <source>
        <dbReference type="EMBL" id="GCB85008.1"/>
    </source>
</evidence>
<organism evidence="2 3">
    <name type="scientific">Scyliorhinus torazame</name>
    <name type="common">Cloudy catshark</name>
    <name type="synonym">Catulus torazame</name>
    <dbReference type="NCBI Taxonomy" id="75743"/>
    <lineage>
        <taxon>Eukaryota</taxon>
        <taxon>Metazoa</taxon>
        <taxon>Chordata</taxon>
        <taxon>Craniata</taxon>
        <taxon>Vertebrata</taxon>
        <taxon>Chondrichthyes</taxon>
        <taxon>Elasmobranchii</taxon>
        <taxon>Galeomorphii</taxon>
        <taxon>Galeoidea</taxon>
        <taxon>Carcharhiniformes</taxon>
        <taxon>Scyliorhinidae</taxon>
        <taxon>Scyliorhinus</taxon>
    </lineage>
</organism>
<protein>
    <submittedName>
        <fullName evidence="2">Uncharacterized protein</fullName>
    </submittedName>
</protein>
<keyword evidence="1" id="KW-0175">Coiled coil</keyword>
<evidence type="ECO:0000313" key="3">
    <source>
        <dbReference type="Proteomes" id="UP000288216"/>
    </source>
</evidence>
<proteinExistence type="predicted"/>
<name>A0A401QHT5_SCYTO</name>
<reference evidence="2 3" key="1">
    <citation type="journal article" date="2018" name="Nat. Ecol. Evol.">
        <title>Shark genomes provide insights into elasmobranch evolution and the origin of vertebrates.</title>
        <authorList>
            <person name="Hara Y"/>
            <person name="Yamaguchi K"/>
            <person name="Onimaru K"/>
            <person name="Kadota M"/>
            <person name="Koyanagi M"/>
            <person name="Keeley SD"/>
            <person name="Tatsumi K"/>
            <person name="Tanaka K"/>
            <person name="Motone F"/>
            <person name="Kageyama Y"/>
            <person name="Nozu R"/>
            <person name="Adachi N"/>
            <person name="Nishimura O"/>
            <person name="Nakagawa R"/>
            <person name="Tanegashima C"/>
            <person name="Kiyatake I"/>
            <person name="Matsumoto R"/>
            <person name="Murakumo K"/>
            <person name="Nishida K"/>
            <person name="Terakita A"/>
            <person name="Kuratani S"/>
            <person name="Sato K"/>
            <person name="Hyodo S Kuraku.S."/>
        </authorList>
    </citation>
    <scope>NUCLEOTIDE SEQUENCE [LARGE SCALE GENOMIC DNA]</scope>
</reference>
<feature type="coiled-coil region" evidence="1">
    <location>
        <begin position="52"/>
        <end position="90"/>
    </location>
</feature>
<gene>
    <name evidence="2" type="ORF">scyTo_0025605</name>
</gene>
<sequence length="131" mass="14984">VKLKSLSDVLRVKSVFLEAKLTQKQVPEVGDQTSQLQKFVMSEFTKMHQILIRLEKRLIVELKENVEKIAEKLAKNLLDIQQNLTTIQEKLLRSQTQLDQEDTIAFLKVSVSTSGSAKALRFSKQLEQNMA</sequence>
<evidence type="ECO:0000256" key="1">
    <source>
        <dbReference type="SAM" id="Coils"/>
    </source>
</evidence>
<accession>A0A401QHT5</accession>
<comment type="caution">
    <text evidence="2">The sequence shown here is derived from an EMBL/GenBank/DDBJ whole genome shotgun (WGS) entry which is preliminary data.</text>
</comment>
<dbReference type="AlphaFoldDB" id="A0A401QHT5"/>
<feature type="non-terminal residue" evidence="2">
    <location>
        <position position="1"/>
    </location>
</feature>
<dbReference type="Proteomes" id="UP000288216">
    <property type="component" value="Unassembled WGS sequence"/>
</dbReference>